<accession>A8Y3I0</accession>
<evidence type="ECO:0000313" key="3">
    <source>
        <dbReference type="WormBase" id="CBG22989"/>
    </source>
</evidence>
<dbReference type="GeneID" id="8585064"/>
<dbReference type="KEGG" id="cbr:CBG_22989"/>
<dbReference type="InParanoid" id="A8Y3I0"/>
<dbReference type="InterPro" id="IPR027417">
    <property type="entry name" value="P-loop_NTPase"/>
</dbReference>
<dbReference type="SUPFAM" id="SSF52540">
    <property type="entry name" value="P-loop containing nucleoside triphosphate hydrolases"/>
    <property type="match status" value="1"/>
</dbReference>
<name>A8Y3I0_CAEBR</name>
<sequence>MSVVAFGDLLQLPAVSTLKEVVTVGDVERSQSLRPDFKNLWRRLEMDELTENVRISCPLEQRVLEEVRMGKQSERTKDFLVSRYAMVGKRAEDLHRELTSLRNGDPEGEYVIQTFKNSRVDEINSWIANNSTRRVEIESLTECPSCARYARNGLKKKSLTLVIGGRVVITDNHGLEDSTLANGVSGVVLAVGQNYLSVRRSLVSRTEILTGNQLELAMAEAMPVHKGRGEYVRWLGDRLGRNGERRLHGAESESERTRIVRDIWYRALEWARQELEMIRESTARKQGGQ</sequence>
<dbReference type="CTD" id="8585064"/>
<protein>
    <submittedName>
        <fullName evidence="1">Protein CBG22989</fullName>
    </submittedName>
</protein>
<proteinExistence type="predicted"/>
<dbReference type="EMBL" id="HE600964">
    <property type="protein sequence ID" value="CAP39449.2"/>
    <property type="molecule type" value="Genomic_DNA"/>
</dbReference>
<dbReference type="STRING" id="6238.A8Y3I0"/>
<dbReference type="RefSeq" id="XP_045097708.1">
    <property type="nucleotide sequence ID" value="XM_045244629.1"/>
</dbReference>
<reference evidence="1 2" key="2">
    <citation type="journal article" date="2011" name="PLoS Genet.">
        <title>Caenorhabditis briggsae recombinant inbred line genotypes reveal inter-strain incompatibility and the evolution of recombination.</title>
        <authorList>
            <person name="Ross J.A."/>
            <person name="Koboldt D.C."/>
            <person name="Staisch J.E."/>
            <person name="Chamberlin H.M."/>
            <person name="Gupta B.P."/>
            <person name="Miller R.D."/>
            <person name="Baird S.E."/>
            <person name="Haag E.S."/>
        </authorList>
    </citation>
    <scope>NUCLEOTIDE SEQUENCE [LARGE SCALE GENOMIC DNA]</scope>
    <source>
        <strain evidence="1 2">AF16</strain>
    </source>
</reference>
<organism evidence="1 2">
    <name type="scientific">Caenorhabditis briggsae</name>
    <dbReference type="NCBI Taxonomy" id="6238"/>
    <lineage>
        <taxon>Eukaryota</taxon>
        <taxon>Metazoa</taxon>
        <taxon>Ecdysozoa</taxon>
        <taxon>Nematoda</taxon>
        <taxon>Chromadorea</taxon>
        <taxon>Rhabditida</taxon>
        <taxon>Rhabditina</taxon>
        <taxon>Rhabditomorpha</taxon>
        <taxon>Rhabditoidea</taxon>
        <taxon>Rhabditidae</taxon>
        <taxon>Peloderinae</taxon>
        <taxon>Caenorhabditis</taxon>
    </lineage>
</organism>
<dbReference type="WormBase" id="CBG22989">
    <property type="protein sequence ID" value="CBP44205"/>
    <property type="gene ID" value="WBGene00041426"/>
</dbReference>
<reference evidence="1 2" key="1">
    <citation type="journal article" date="2003" name="PLoS Biol.">
        <title>The genome sequence of Caenorhabditis briggsae: a platform for comparative genomics.</title>
        <authorList>
            <person name="Stein L.D."/>
            <person name="Bao Z."/>
            <person name="Blasiar D."/>
            <person name="Blumenthal T."/>
            <person name="Brent M.R."/>
            <person name="Chen N."/>
            <person name="Chinwalla A."/>
            <person name="Clarke L."/>
            <person name="Clee C."/>
            <person name="Coghlan A."/>
            <person name="Coulson A."/>
            <person name="D'Eustachio P."/>
            <person name="Fitch D.H."/>
            <person name="Fulton L.A."/>
            <person name="Fulton R.E."/>
            <person name="Griffiths-Jones S."/>
            <person name="Harris T.W."/>
            <person name="Hillier L.W."/>
            <person name="Kamath R."/>
            <person name="Kuwabara P.E."/>
            <person name="Mardis E.R."/>
            <person name="Marra M.A."/>
            <person name="Miner T.L."/>
            <person name="Minx P."/>
            <person name="Mullikin J.C."/>
            <person name="Plumb R.W."/>
            <person name="Rogers J."/>
            <person name="Schein J.E."/>
            <person name="Sohrmann M."/>
            <person name="Spieth J."/>
            <person name="Stajich J.E."/>
            <person name="Wei C."/>
            <person name="Willey D."/>
            <person name="Wilson R.K."/>
            <person name="Durbin R."/>
            <person name="Waterston R.H."/>
        </authorList>
    </citation>
    <scope>NUCLEOTIDE SEQUENCE [LARGE SCALE GENOMIC DNA]</scope>
    <source>
        <strain evidence="1 2">AF16</strain>
    </source>
</reference>
<dbReference type="HOGENOM" id="CLU_963881_0_0_1"/>
<dbReference type="AlphaFoldDB" id="A8Y3I0"/>
<evidence type="ECO:0000313" key="1">
    <source>
        <dbReference type="EMBL" id="CAP39449.2"/>
    </source>
</evidence>
<evidence type="ECO:0000313" key="2">
    <source>
        <dbReference type="Proteomes" id="UP000008549"/>
    </source>
</evidence>
<keyword evidence="2" id="KW-1185">Reference proteome</keyword>
<dbReference type="OMA" id="WIANNST"/>
<dbReference type="Proteomes" id="UP000008549">
    <property type="component" value="Unassembled WGS sequence"/>
</dbReference>
<gene>
    <name evidence="1 3" type="ORF">CBG22989</name>
    <name evidence="1" type="ORF">CBG_22989</name>
</gene>